<keyword evidence="2" id="KW-0496">Mitochondrion</keyword>
<evidence type="ECO:0000256" key="1">
    <source>
        <dbReference type="SAM" id="Phobius"/>
    </source>
</evidence>
<sequence>MSQLALKNLIKRKWLSVIIISYLFFIVVKSGGDNFICVKATLLSLAILLAHFWLSWNRSFNL</sequence>
<geneLocation type="mitochondrion" evidence="2"/>
<keyword evidence="1" id="KW-0812">Transmembrane</keyword>
<protein>
    <submittedName>
        <fullName evidence="2">ORFA</fullName>
    </submittedName>
</protein>
<dbReference type="EMBL" id="KR051006">
    <property type="protein sequence ID" value="AKQ50978.1"/>
    <property type="molecule type" value="Genomic_DNA"/>
</dbReference>
<keyword evidence="1" id="KW-0472">Membrane</keyword>
<feature type="transmembrane region" description="Helical" evidence="1">
    <location>
        <begin position="35"/>
        <end position="54"/>
    </location>
</feature>
<name>A0A0U2E1R4_9CNID</name>
<dbReference type="AlphaFoldDB" id="A0A0U2E1R4"/>
<keyword evidence="1" id="KW-1133">Transmembrane helix</keyword>
<proteinExistence type="predicted"/>
<organism evidence="2">
    <name type="scientific">Isosicyonis striata</name>
    <dbReference type="NCBI Taxonomy" id="478986"/>
    <lineage>
        <taxon>Eukaryota</taxon>
        <taxon>Metazoa</taxon>
        <taxon>Cnidaria</taxon>
        <taxon>Anthozoa</taxon>
        <taxon>Hexacorallia</taxon>
        <taxon>Actiniaria</taxon>
        <taxon>Actiniidae</taxon>
        <taxon>Isosicyonis</taxon>
    </lineage>
</organism>
<reference evidence="2" key="1">
    <citation type="journal article" date="2015" name="Mitochondrial DNA">
        <title>Multiplexed pyrosequencing of nine sea anemone (Cnidaria: Anthozoa: Hexacorallia: Actiniaria) mitochondrial genomes.</title>
        <authorList>
            <person name="Foox J."/>
            <person name="Brugler M."/>
            <person name="Siddall M.E."/>
            <person name="Rodriguez E."/>
        </authorList>
    </citation>
    <scope>NUCLEOTIDE SEQUENCE</scope>
</reference>
<evidence type="ECO:0000313" key="2">
    <source>
        <dbReference type="EMBL" id="AKQ50978.1"/>
    </source>
</evidence>
<feature type="transmembrane region" description="Helical" evidence="1">
    <location>
        <begin position="12"/>
        <end position="28"/>
    </location>
</feature>
<accession>A0A0U2E1R4</accession>